<feature type="compositionally biased region" description="Basic and acidic residues" evidence="1">
    <location>
        <begin position="13"/>
        <end position="23"/>
    </location>
</feature>
<evidence type="ECO:0000313" key="4">
    <source>
        <dbReference type="EMBL" id="CAF3682502.1"/>
    </source>
</evidence>
<feature type="transmembrane region" description="Helical" evidence="2">
    <location>
        <begin position="175"/>
        <end position="196"/>
    </location>
</feature>
<reference evidence="3" key="1">
    <citation type="submission" date="2021-02" db="EMBL/GenBank/DDBJ databases">
        <authorList>
            <person name="Nowell W R."/>
        </authorList>
    </citation>
    <scope>NUCLEOTIDE SEQUENCE</scope>
</reference>
<evidence type="ECO:0000313" key="5">
    <source>
        <dbReference type="EMBL" id="CAF4002434.1"/>
    </source>
</evidence>
<accession>A0A814U5M1</accession>
<feature type="transmembrane region" description="Helical" evidence="2">
    <location>
        <begin position="549"/>
        <end position="569"/>
    </location>
</feature>
<evidence type="ECO:0000256" key="1">
    <source>
        <dbReference type="SAM" id="MobiDB-lite"/>
    </source>
</evidence>
<dbReference type="EMBL" id="CAJNOO010001566">
    <property type="protein sequence ID" value="CAF1171218.1"/>
    <property type="molecule type" value="Genomic_DNA"/>
</dbReference>
<keyword evidence="2" id="KW-0812">Transmembrane</keyword>
<feature type="transmembrane region" description="Helical" evidence="2">
    <location>
        <begin position="515"/>
        <end position="534"/>
    </location>
</feature>
<keyword evidence="2" id="KW-1133">Transmembrane helix</keyword>
<dbReference type="PANTHER" id="PTHR31610">
    <property type="entry name" value="SLR0360 PROTEIN"/>
    <property type="match status" value="1"/>
</dbReference>
<comment type="caution">
    <text evidence="3">The sequence shown here is derived from an EMBL/GenBank/DDBJ whole genome shotgun (WGS) entry which is preliminary data.</text>
</comment>
<protein>
    <submittedName>
        <fullName evidence="3">Uncharacterized protein</fullName>
    </submittedName>
</protein>
<feature type="transmembrane region" description="Helical" evidence="2">
    <location>
        <begin position="101"/>
        <end position="122"/>
    </location>
</feature>
<feature type="transmembrane region" description="Helical" evidence="2">
    <location>
        <begin position="74"/>
        <end position="95"/>
    </location>
</feature>
<dbReference type="PANTHER" id="PTHR31610:SF0">
    <property type="entry name" value="SLC26A_SULP TRANSPORTER DOMAIN-CONTAINING PROTEIN"/>
    <property type="match status" value="1"/>
</dbReference>
<dbReference type="EMBL" id="CAJOBE010006286">
    <property type="protein sequence ID" value="CAF4002434.1"/>
    <property type="molecule type" value="Genomic_DNA"/>
</dbReference>
<feature type="transmembrane region" description="Helical" evidence="2">
    <location>
        <begin position="484"/>
        <end position="508"/>
    </location>
</feature>
<feature type="transmembrane region" description="Helical" evidence="2">
    <location>
        <begin position="257"/>
        <end position="274"/>
    </location>
</feature>
<organism evidence="3 6">
    <name type="scientific">Rotaria sordida</name>
    <dbReference type="NCBI Taxonomy" id="392033"/>
    <lineage>
        <taxon>Eukaryota</taxon>
        <taxon>Metazoa</taxon>
        <taxon>Spiralia</taxon>
        <taxon>Gnathifera</taxon>
        <taxon>Rotifera</taxon>
        <taxon>Eurotatoria</taxon>
        <taxon>Bdelloidea</taxon>
        <taxon>Philodinida</taxon>
        <taxon>Philodinidae</taxon>
        <taxon>Rotaria</taxon>
    </lineage>
</organism>
<feature type="transmembrane region" description="Helical" evidence="2">
    <location>
        <begin position="230"/>
        <end position="250"/>
    </location>
</feature>
<feature type="transmembrane region" description="Helical" evidence="2">
    <location>
        <begin position="382"/>
        <end position="409"/>
    </location>
</feature>
<name>A0A814U5M1_9BILA</name>
<gene>
    <name evidence="5" type="ORF">FNK824_LOCUS26020</name>
    <name evidence="4" type="ORF">OTI717_LOCUS11321</name>
    <name evidence="3" type="ORF">RFH988_LOCUS22984</name>
</gene>
<dbReference type="Proteomes" id="UP000663874">
    <property type="component" value="Unassembled WGS sequence"/>
</dbReference>
<sequence length="614" mass="68136">MSIPMKGSTLSIETKDDQNETRSNKKLHRFVNNRRRIFQSELKQIFSFHPKEWINAFRFNSSYPLFVKGDIDGFMALFINNLATLLTAILCLQPILGNDIVYGKIVPGVGLSMLWGDLYYVYMARKLAYKEKRGDVCAMPYGINTPGAFAFIYVIILPTYYGCISSHEKAYCQELAWYVALASNFATGIILLLLCIFGEFIRRNTPSVALLSSISGLGFVFLALNEYLSVAATPIVAYIPLVIVMLGYFGGVKYGPFPVAFLALATGTALGWITSLNQISAVRDAAYLVKGYRPVFPIKQIFDHFNSISGYLSTTIPTAISIAVGTIQCVESAKRAGDFYPTREVMFADGTGTLIASLFGSVFGMTTYIGHPAFKKMGSKQAYIVINGLAFLPLCFLGITALLISIIAVVSINPIVIFIGLVICADTLAITPKRHYPAFLLGIMSIVADWAQGTIINGVTAGYSNFTIPNVHFSSNVTSAISSFSYRGLVNFAGGSQLQCIFITAIMLYMIDRKFIYAAVWSFLAGIFAFFGLINANRVGILVKHNDDGWRFTIAYMLMVVLFGLLEFAQRKKWVKEQETEPDDLSTIEWAEWKRQQELEEPLKKLDEDQKISV</sequence>
<evidence type="ECO:0000313" key="3">
    <source>
        <dbReference type="EMBL" id="CAF1171218.1"/>
    </source>
</evidence>
<dbReference type="Proteomes" id="UP000663823">
    <property type="component" value="Unassembled WGS sequence"/>
</dbReference>
<dbReference type="EMBL" id="CAJOAX010001071">
    <property type="protein sequence ID" value="CAF3682502.1"/>
    <property type="molecule type" value="Genomic_DNA"/>
</dbReference>
<feature type="transmembrane region" description="Helical" evidence="2">
    <location>
        <begin position="143"/>
        <end position="163"/>
    </location>
</feature>
<feature type="transmembrane region" description="Helical" evidence="2">
    <location>
        <begin position="208"/>
        <end position="224"/>
    </location>
</feature>
<dbReference type="OrthoDB" id="8068875at2759"/>
<dbReference type="AlphaFoldDB" id="A0A814U5M1"/>
<evidence type="ECO:0000256" key="2">
    <source>
        <dbReference type="SAM" id="Phobius"/>
    </source>
</evidence>
<feature type="transmembrane region" description="Helical" evidence="2">
    <location>
        <begin position="350"/>
        <end position="370"/>
    </location>
</feature>
<evidence type="ECO:0000313" key="6">
    <source>
        <dbReference type="Proteomes" id="UP000663882"/>
    </source>
</evidence>
<feature type="region of interest" description="Disordered" evidence="1">
    <location>
        <begin position="1"/>
        <end position="25"/>
    </location>
</feature>
<keyword evidence="2" id="KW-0472">Membrane</keyword>
<proteinExistence type="predicted"/>
<feature type="transmembrane region" description="Helical" evidence="2">
    <location>
        <begin position="415"/>
        <end position="431"/>
    </location>
</feature>
<feature type="transmembrane region" description="Helical" evidence="2">
    <location>
        <begin position="438"/>
        <end position="464"/>
    </location>
</feature>
<dbReference type="Proteomes" id="UP000663882">
    <property type="component" value="Unassembled WGS sequence"/>
</dbReference>